<organism evidence="4 5">
    <name type="scientific">Tomitella cavernea</name>
    <dbReference type="NCBI Taxonomy" id="1387982"/>
    <lineage>
        <taxon>Bacteria</taxon>
        <taxon>Bacillati</taxon>
        <taxon>Actinomycetota</taxon>
        <taxon>Actinomycetes</taxon>
        <taxon>Mycobacteriales</taxon>
        <taxon>Tomitella</taxon>
    </lineage>
</organism>
<sequence>MVASSSADGDDAGVADVRAAMAAELRSGGGAGSTGPLAAVCDGCARLLPVDGASIAAGGASGMREVLYASDEIAGAIESVHDTLGEGPAIEALTERRPVLVANLPADAARGWPVFAAEIGRRPVGAVFAFPLHSGAAIAGTMSLYRRSPGWLAPADLATALRLVDLATTAVLAIASGDEALEGLSLPRAVVHQAAGMLVSAHRIGVDEAMARLRGHAFAADVDLADVAAEITTGRLPPEAITS</sequence>
<comment type="caution">
    <text evidence="4">The sequence shown here is derived from an EMBL/GenBank/DDBJ whole genome shotgun (WGS) entry which is preliminary data.</text>
</comment>
<evidence type="ECO:0000259" key="3">
    <source>
        <dbReference type="PROSITE" id="PS50921"/>
    </source>
</evidence>
<accession>A0ABP9D2X8</accession>
<evidence type="ECO:0000256" key="2">
    <source>
        <dbReference type="ARBA" id="ARBA00023163"/>
    </source>
</evidence>
<keyword evidence="2" id="KW-0804">Transcription</keyword>
<dbReference type="SMART" id="SM01012">
    <property type="entry name" value="ANTAR"/>
    <property type="match status" value="1"/>
</dbReference>
<proteinExistence type="predicted"/>
<evidence type="ECO:0000256" key="1">
    <source>
        <dbReference type="ARBA" id="ARBA00023015"/>
    </source>
</evidence>
<feature type="domain" description="ANTAR" evidence="3">
    <location>
        <begin position="171"/>
        <end position="232"/>
    </location>
</feature>
<dbReference type="InterPro" id="IPR003018">
    <property type="entry name" value="GAF"/>
</dbReference>
<dbReference type="Gene3D" id="1.10.10.10">
    <property type="entry name" value="Winged helix-like DNA-binding domain superfamily/Winged helix DNA-binding domain"/>
    <property type="match status" value="1"/>
</dbReference>
<evidence type="ECO:0000313" key="4">
    <source>
        <dbReference type="EMBL" id="GAA4825805.1"/>
    </source>
</evidence>
<dbReference type="InterPro" id="IPR005561">
    <property type="entry name" value="ANTAR"/>
</dbReference>
<name>A0ABP9D2X8_9ACTN</name>
<keyword evidence="5" id="KW-1185">Reference proteome</keyword>
<dbReference type="SUPFAM" id="SSF55781">
    <property type="entry name" value="GAF domain-like"/>
    <property type="match status" value="1"/>
</dbReference>
<dbReference type="InterPro" id="IPR036388">
    <property type="entry name" value="WH-like_DNA-bd_sf"/>
</dbReference>
<evidence type="ECO:0000313" key="5">
    <source>
        <dbReference type="Proteomes" id="UP001500839"/>
    </source>
</evidence>
<dbReference type="Pfam" id="PF13185">
    <property type="entry name" value="GAF_2"/>
    <property type="match status" value="1"/>
</dbReference>
<dbReference type="RefSeq" id="WP_200175322.1">
    <property type="nucleotide sequence ID" value="NZ_BAABKQ010000002.1"/>
</dbReference>
<dbReference type="InterPro" id="IPR029016">
    <property type="entry name" value="GAF-like_dom_sf"/>
</dbReference>
<dbReference type="Proteomes" id="UP001500839">
    <property type="component" value="Unassembled WGS sequence"/>
</dbReference>
<protein>
    <submittedName>
        <fullName evidence="4">GAF domain-containing protein</fullName>
    </submittedName>
</protein>
<reference evidence="5" key="1">
    <citation type="journal article" date="2019" name="Int. J. Syst. Evol. Microbiol.">
        <title>The Global Catalogue of Microorganisms (GCM) 10K type strain sequencing project: providing services to taxonomists for standard genome sequencing and annotation.</title>
        <authorList>
            <consortium name="The Broad Institute Genomics Platform"/>
            <consortium name="The Broad Institute Genome Sequencing Center for Infectious Disease"/>
            <person name="Wu L."/>
            <person name="Ma J."/>
        </authorList>
    </citation>
    <scope>NUCLEOTIDE SEQUENCE [LARGE SCALE GENOMIC DNA]</scope>
    <source>
        <strain evidence="5">JCM 18542</strain>
    </source>
</reference>
<dbReference type="EMBL" id="BAABKQ010000002">
    <property type="protein sequence ID" value="GAA4825805.1"/>
    <property type="molecule type" value="Genomic_DNA"/>
</dbReference>
<dbReference type="Pfam" id="PF03861">
    <property type="entry name" value="ANTAR"/>
    <property type="match status" value="1"/>
</dbReference>
<gene>
    <name evidence="4" type="ORF">GCM10023353_38670</name>
</gene>
<dbReference type="PROSITE" id="PS50921">
    <property type="entry name" value="ANTAR"/>
    <property type="match status" value="1"/>
</dbReference>
<dbReference type="Gene3D" id="3.30.450.40">
    <property type="match status" value="1"/>
</dbReference>
<keyword evidence="1" id="KW-0805">Transcription regulation</keyword>